<keyword evidence="2" id="KW-0732">Signal</keyword>
<evidence type="ECO:0000256" key="1">
    <source>
        <dbReference type="SAM" id="Phobius"/>
    </source>
</evidence>
<proteinExistence type="predicted"/>
<evidence type="ECO:0000313" key="3">
    <source>
        <dbReference type="EMBL" id="KAF5393292.1"/>
    </source>
</evidence>
<feature type="transmembrane region" description="Helical" evidence="1">
    <location>
        <begin position="170"/>
        <end position="189"/>
    </location>
</feature>
<evidence type="ECO:0000256" key="2">
    <source>
        <dbReference type="SAM" id="SignalP"/>
    </source>
</evidence>
<gene>
    <name evidence="3" type="ORF">D9757_000467</name>
</gene>
<feature type="chain" id="PRO_5034930597" evidence="2">
    <location>
        <begin position="27"/>
        <end position="206"/>
    </location>
</feature>
<protein>
    <submittedName>
        <fullName evidence="3">Uncharacterized protein</fullName>
    </submittedName>
</protein>
<keyword evidence="1" id="KW-1133">Transmembrane helix</keyword>
<dbReference type="EMBL" id="JAACJN010000002">
    <property type="protein sequence ID" value="KAF5393292.1"/>
    <property type="molecule type" value="Genomic_DNA"/>
</dbReference>
<feature type="transmembrane region" description="Helical" evidence="1">
    <location>
        <begin position="127"/>
        <end position="150"/>
    </location>
</feature>
<comment type="caution">
    <text evidence="3">The sequence shown here is derived from an EMBL/GenBank/DDBJ whole genome shotgun (WGS) entry which is preliminary data.</text>
</comment>
<organism evidence="3 4">
    <name type="scientific">Collybiopsis confluens</name>
    <dbReference type="NCBI Taxonomy" id="2823264"/>
    <lineage>
        <taxon>Eukaryota</taxon>
        <taxon>Fungi</taxon>
        <taxon>Dikarya</taxon>
        <taxon>Basidiomycota</taxon>
        <taxon>Agaricomycotina</taxon>
        <taxon>Agaricomycetes</taxon>
        <taxon>Agaricomycetidae</taxon>
        <taxon>Agaricales</taxon>
        <taxon>Marasmiineae</taxon>
        <taxon>Omphalotaceae</taxon>
        <taxon>Collybiopsis</taxon>
    </lineage>
</organism>
<reference evidence="3 4" key="1">
    <citation type="journal article" date="2020" name="ISME J.">
        <title>Uncovering the hidden diversity of litter-decomposition mechanisms in mushroom-forming fungi.</title>
        <authorList>
            <person name="Floudas D."/>
            <person name="Bentzer J."/>
            <person name="Ahren D."/>
            <person name="Johansson T."/>
            <person name="Persson P."/>
            <person name="Tunlid A."/>
        </authorList>
    </citation>
    <scope>NUCLEOTIDE SEQUENCE [LARGE SCALE GENOMIC DNA]</scope>
    <source>
        <strain evidence="3 4">CBS 406.79</strain>
    </source>
</reference>
<dbReference type="Proteomes" id="UP000518752">
    <property type="component" value="Unassembled WGS sequence"/>
</dbReference>
<sequence length="206" mass="20990">MRFSTLSVLATIASAAFSFAAPETRAVDPSQTIQGQTTLLNASASALGPLANQINAVVNQATANVTGLSGEPLANILSDGNGGELTPDQVTQLGFGIANSALKAVAAVLNLVGSAGIASLRNLITSCILAFASLALAIFNLIPGVLASAITTAGSGLLTNFISELSLTTLISFFFASVCVNGTVTIKLFPPSRLRQLCKYPSGTRF</sequence>
<feature type="signal peptide" evidence="2">
    <location>
        <begin position="1"/>
        <end position="26"/>
    </location>
</feature>
<name>A0A8H5MGP3_9AGAR</name>
<accession>A0A8H5MGP3</accession>
<keyword evidence="1" id="KW-0812">Transmembrane</keyword>
<dbReference type="AlphaFoldDB" id="A0A8H5MGP3"/>
<keyword evidence="1" id="KW-0472">Membrane</keyword>
<evidence type="ECO:0000313" key="4">
    <source>
        <dbReference type="Proteomes" id="UP000518752"/>
    </source>
</evidence>
<keyword evidence="4" id="KW-1185">Reference proteome</keyword>